<dbReference type="InterPro" id="IPR002575">
    <property type="entry name" value="Aminoglycoside_PTrfase"/>
</dbReference>
<keyword evidence="3" id="KW-1185">Reference proteome</keyword>
<dbReference type="AlphaFoldDB" id="A0A8J4ECR2"/>
<dbReference type="PIRSF" id="PIRSF000707">
    <property type="entry name" value="Hygromycin-B_kinase"/>
    <property type="match status" value="1"/>
</dbReference>
<proteinExistence type="predicted"/>
<protein>
    <submittedName>
        <fullName evidence="2">Phosphotransferase</fullName>
    </submittedName>
</protein>
<evidence type="ECO:0000259" key="1">
    <source>
        <dbReference type="Pfam" id="PF01636"/>
    </source>
</evidence>
<accession>A0A8J4ECR2</accession>
<dbReference type="InterPro" id="IPR051678">
    <property type="entry name" value="AGP_Transferase"/>
</dbReference>
<comment type="caution">
    <text evidence="2">The sequence shown here is derived from an EMBL/GenBank/DDBJ whole genome shotgun (WGS) entry which is preliminary data.</text>
</comment>
<organism evidence="2 3">
    <name type="scientific">Virgisporangium ochraceum</name>
    <dbReference type="NCBI Taxonomy" id="65505"/>
    <lineage>
        <taxon>Bacteria</taxon>
        <taxon>Bacillati</taxon>
        <taxon>Actinomycetota</taxon>
        <taxon>Actinomycetes</taxon>
        <taxon>Micromonosporales</taxon>
        <taxon>Micromonosporaceae</taxon>
        <taxon>Virgisporangium</taxon>
    </lineage>
</organism>
<dbReference type="EMBL" id="BOPH01000068">
    <property type="protein sequence ID" value="GIJ69778.1"/>
    <property type="molecule type" value="Genomic_DNA"/>
</dbReference>
<name>A0A8J4ECR2_9ACTN</name>
<gene>
    <name evidence="2" type="ORF">Voc01_046950</name>
</gene>
<evidence type="ECO:0000313" key="2">
    <source>
        <dbReference type="EMBL" id="GIJ69778.1"/>
    </source>
</evidence>
<dbReference type="CDD" id="cd05120">
    <property type="entry name" value="APH_ChoK_like"/>
    <property type="match status" value="1"/>
</dbReference>
<dbReference type="PANTHER" id="PTHR21310:SF15">
    <property type="entry name" value="AMINOGLYCOSIDE PHOSPHOTRANSFERASE DOMAIN-CONTAINING PROTEIN"/>
    <property type="match status" value="1"/>
</dbReference>
<sequence length="317" mass="34924">MTSRPALPPAESEEDFDDLTDEDLRPGVAALCRDLGVGDLGVGGSDVVRFPGGSLPVYAVGSAVLKLFPPVHLDEFPVEAGVLAAVEGRLPVPTPGVRAVGERDDWGYVLMDRLRGESLETAWNGLGAEGRDSIATQLGEALAALHAVPVPEIDDWWPEDWDDFVYTQRAMCVARHRGLGLAPEWLAKVEPFLDGVDLPDGEPVLLHTEIMRQHLLVAPGDDGWRLTGLLDFEPAVRGAREYEFVGLGCSVAEGDARFLGRALRAYGYADPDEAFRRRMTAWTLLHFYSNVRKYLDRLPQPEEPTFESLGDRWYATE</sequence>
<dbReference type="PANTHER" id="PTHR21310">
    <property type="entry name" value="AMINOGLYCOSIDE PHOSPHOTRANSFERASE-RELATED-RELATED"/>
    <property type="match status" value="1"/>
</dbReference>
<dbReference type="Gene3D" id="3.90.1200.10">
    <property type="match status" value="1"/>
</dbReference>
<dbReference type="Proteomes" id="UP000635606">
    <property type="component" value="Unassembled WGS sequence"/>
</dbReference>
<evidence type="ECO:0000313" key="3">
    <source>
        <dbReference type="Proteomes" id="UP000635606"/>
    </source>
</evidence>
<feature type="domain" description="Aminoglycoside phosphotransferase" evidence="1">
    <location>
        <begin position="48"/>
        <end position="273"/>
    </location>
</feature>
<dbReference type="InterPro" id="IPR011009">
    <property type="entry name" value="Kinase-like_dom_sf"/>
</dbReference>
<dbReference type="SUPFAM" id="SSF56112">
    <property type="entry name" value="Protein kinase-like (PK-like)"/>
    <property type="match status" value="1"/>
</dbReference>
<dbReference type="Pfam" id="PF01636">
    <property type="entry name" value="APH"/>
    <property type="match status" value="1"/>
</dbReference>
<dbReference type="RefSeq" id="WP_203929689.1">
    <property type="nucleotide sequence ID" value="NZ_BOPH01000068.1"/>
</dbReference>
<dbReference type="InterPro" id="IPR016259">
    <property type="entry name" value="Hygromycin-B_Kinase"/>
</dbReference>
<reference evidence="2" key="1">
    <citation type="submission" date="2021-01" db="EMBL/GenBank/DDBJ databases">
        <title>Whole genome shotgun sequence of Virgisporangium ochraceum NBRC 16418.</title>
        <authorList>
            <person name="Komaki H."/>
            <person name="Tamura T."/>
        </authorList>
    </citation>
    <scope>NUCLEOTIDE SEQUENCE</scope>
    <source>
        <strain evidence="2">NBRC 16418</strain>
    </source>
</reference>